<gene>
    <name evidence="1" type="ORF">CferDRAFT_0985</name>
</gene>
<keyword evidence="2" id="KW-1185">Reference proteome</keyword>
<dbReference type="EMBL" id="AASE01000008">
    <property type="protein sequence ID" value="EAT59070.1"/>
    <property type="molecule type" value="Genomic_DNA"/>
</dbReference>
<organism evidence="1 2">
    <name type="scientific">Chlorobium ferrooxidans DSM 13031</name>
    <dbReference type="NCBI Taxonomy" id="377431"/>
    <lineage>
        <taxon>Bacteria</taxon>
        <taxon>Pseudomonadati</taxon>
        <taxon>Chlorobiota</taxon>
        <taxon>Chlorobiia</taxon>
        <taxon>Chlorobiales</taxon>
        <taxon>Chlorobiaceae</taxon>
        <taxon>Chlorobium/Pelodictyon group</taxon>
        <taxon>Chlorobium</taxon>
    </lineage>
</organism>
<dbReference type="GO" id="GO:0006783">
    <property type="term" value="P:heme biosynthetic process"/>
    <property type="evidence" value="ECO:0007669"/>
    <property type="project" value="InterPro"/>
</dbReference>
<sequence length="339" mass="37604">MPSKEKIAVILAAHGEAETNLFTENYRVTRQTLAHASLVMPIPALLQRTIAVSSSLKKIIRARTDPRCSPQNRITRDQAAALQHYLDISAFQDLPDFEVHAAFSASPPYAESVIEETRDCSGQIIISMAPVDSSLSCGLLCSWLKSSRSPGELGNVRVLSRFWADEQLHRLYLDHLFQSGGEKLKDQPVLRDEERILLLLFHGTLVSNEKGEVPPFQTGLEGTLGFAERLGNLIPGDRRNPYGRIMTGYLNHDVGGSWTTPSFSEICSQLQKESSVRVDLFACGYFSDGNETIRRADELRSSTSVQDAVLIPCLNTSPEFIAYLGDRVIRAARQITRLG</sequence>
<dbReference type="Proteomes" id="UP000004162">
    <property type="component" value="Unassembled WGS sequence"/>
</dbReference>
<evidence type="ECO:0000313" key="1">
    <source>
        <dbReference type="EMBL" id="EAT59070.1"/>
    </source>
</evidence>
<dbReference type="SUPFAM" id="SSF53800">
    <property type="entry name" value="Chelatase"/>
    <property type="match status" value="1"/>
</dbReference>
<dbReference type="AlphaFoldDB" id="Q0YS02"/>
<name>Q0YS02_9CHLB</name>
<accession>Q0YS02</accession>
<reference evidence="1 2" key="1">
    <citation type="submission" date="2006-07" db="EMBL/GenBank/DDBJ databases">
        <title>Annotation of the draft genome assembly of Chlorobium ferroxidans DSM 13031.</title>
        <authorList>
            <consortium name="US DOE Joint Genome Institute (JGI-ORNL)"/>
            <person name="Larimer F."/>
            <person name="Land M."/>
            <person name="Hauser L."/>
        </authorList>
    </citation>
    <scope>NUCLEOTIDE SEQUENCE [LARGE SCALE GENOMIC DNA]</scope>
    <source>
        <strain evidence="1 2">DSM 13031</strain>
    </source>
</reference>
<dbReference type="Pfam" id="PF00762">
    <property type="entry name" value="Ferrochelatase"/>
    <property type="match status" value="1"/>
</dbReference>
<dbReference type="Gene3D" id="3.40.50.1400">
    <property type="match status" value="1"/>
</dbReference>
<dbReference type="RefSeq" id="WP_006366317.1">
    <property type="nucleotide sequence ID" value="NZ_AASE01000008.1"/>
</dbReference>
<protein>
    <submittedName>
        <fullName evidence="1">Ferrochelatase</fullName>
    </submittedName>
</protein>
<dbReference type="InterPro" id="IPR001015">
    <property type="entry name" value="Ferrochelatase"/>
</dbReference>
<evidence type="ECO:0000313" key="2">
    <source>
        <dbReference type="Proteomes" id="UP000004162"/>
    </source>
</evidence>
<proteinExistence type="predicted"/>
<dbReference type="GO" id="GO:0004325">
    <property type="term" value="F:ferrochelatase activity"/>
    <property type="evidence" value="ECO:0007669"/>
    <property type="project" value="InterPro"/>
</dbReference>
<comment type="caution">
    <text evidence="1">The sequence shown here is derived from an EMBL/GenBank/DDBJ whole genome shotgun (WGS) entry which is preliminary data.</text>
</comment>
<reference evidence="1 2" key="2">
    <citation type="submission" date="2006-07" db="EMBL/GenBank/DDBJ databases">
        <title>Sequencing of the draft genome and assembly of Chlorobium ferroxidans DSM 13031.</title>
        <authorList>
            <consortium name="US DOE Joint Genome Institute (JGI-PGF)"/>
            <person name="Copeland A."/>
            <person name="Lucas S."/>
            <person name="Lapidus A."/>
            <person name="Barry K."/>
            <person name="Glavina del Rio T."/>
            <person name="Dalin E."/>
            <person name="Tice H."/>
            <person name="Bruce D."/>
            <person name="Pitluck S."/>
            <person name="Richardson P."/>
        </authorList>
    </citation>
    <scope>NUCLEOTIDE SEQUENCE [LARGE SCALE GENOMIC DNA]</scope>
    <source>
        <strain evidence="1 2">DSM 13031</strain>
    </source>
</reference>
<dbReference type="OrthoDB" id="596770at2"/>